<keyword evidence="2 6" id="KW-0547">Nucleotide-binding</keyword>
<dbReference type="Proteomes" id="UP000828390">
    <property type="component" value="Unassembled WGS sequence"/>
</dbReference>
<dbReference type="PROSITE" id="PS00107">
    <property type="entry name" value="PROTEIN_KINASE_ATP"/>
    <property type="match status" value="1"/>
</dbReference>
<gene>
    <name evidence="9" type="ORF">DPMN_102477</name>
</gene>
<keyword evidence="1" id="KW-0808">Transferase</keyword>
<dbReference type="PROSITE" id="PS50011">
    <property type="entry name" value="PROTEIN_KINASE_DOM"/>
    <property type="match status" value="1"/>
</dbReference>
<keyword evidence="3" id="KW-0418">Kinase</keyword>
<reference evidence="9" key="2">
    <citation type="submission" date="2020-11" db="EMBL/GenBank/DDBJ databases">
        <authorList>
            <person name="McCartney M.A."/>
            <person name="Auch B."/>
            <person name="Kono T."/>
            <person name="Mallez S."/>
            <person name="Becker A."/>
            <person name="Gohl D.M."/>
            <person name="Silverstein K.A.T."/>
            <person name="Koren S."/>
            <person name="Bechman K.B."/>
            <person name="Herman A."/>
            <person name="Abrahante J.E."/>
            <person name="Garbe J."/>
        </authorList>
    </citation>
    <scope>NUCLEOTIDE SEQUENCE</scope>
    <source>
        <strain evidence="9">Duluth1</strain>
        <tissue evidence="9">Whole animal</tissue>
    </source>
</reference>
<protein>
    <recommendedName>
        <fullName evidence="8">Protein kinase domain-containing protein</fullName>
    </recommendedName>
</protein>
<dbReference type="SUPFAM" id="SSF56112">
    <property type="entry name" value="Protein kinase-like (PK-like)"/>
    <property type="match status" value="1"/>
</dbReference>
<dbReference type="Pfam" id="PF00069">
    <property type="entry name" value="Pkinase"/>
    <property type="match status" value="1"/>
</dbReference>
<evidence type="ECO:0000256" key="5">
    <source>
        <dbReference type="ARBA" id="ARBA00037982"/>
    </source>
</evidence>
<dbReference type="InterPro" id="IPR017441">
    <property type="entry name" value="Protein_kinase_ATP_BS"/>
</dbReference>
<evidence type="ECO:0000313" key="10">
    <source>
        <dbReference type="Proteomes" id="UP000828390"/>
    </source>
</evidence>
<dbReference type="PANTHER" id="PTHR11042">
    <property type="entry name" value="EUKARYOTIC TRANSLATION INITIATION FACTOR 2-ALPHA KINASE EIF2-ALPHA KINASE -RELATED"/>
    <property type="match status" value="1"/>
</dbReference>
<evidence type="ECO:0000256" key="1">
    <source>
        <dbReference type="ARBA" id="ARBA00022679"/>
    </source>
</evidence>
<dbReference type="EMBL" id="JAIWYP010000003">
    <property type="protein sequence ID" value="KAH3859658.1"/>
    <property type="molecule type" value="Genomic_DNA"/>
</dbReference>
<dbReference type="GO" id="GO:0005524">
    <property type="term" value="F:ATP binding"/>
    <property type="evidence" value="ECO:0007669"/>
    <property type="project" value="UniProtKB-UniRule"/>
</dbReference>
<reference evidence="9" key="1">
    <citation type="journal article" date="2019" name="bioRxiv">
        <title>The Genome of the Zebra Mussel, Dreissena polymorpha: A Resource for Invasive Species Research.</title>
        <authorList>
            <person name="McCartney M.A."/>
            <person name="Auch B."/>
            <person name="Kono T."/>
            <person name="Mallez S."/>
            <person name="Zhang Y."/>
            <person name="Obille A."/>
            <person name="Becker A."/>
            <person name="Abrahante J.E."/>
            <person name="Garbe J."/>
            <person name="Badalamenti J.P."/>
            <person name="Herman A."/>
            <person name="Mangelson H."/>
            <person name="Liachko I."/>
            <person name="Sullivan S."/>
            <person name="Sone E.D."/>
            <person name="Koren S."/>
            <person name="Silverstein K.A.T."/>
            <person name="Beckman K.B."/>
            <person name="Gohl D.M."/>
        </authorList>
    </citation>
    <scope>NUCLEOTIDE SEQUENCE</scope>
    <source>
        <strain evidence="9">Duluth1</strain>
        <tissue evidence="9">Whole animal</tissue>
    </source>
</reference>
<dbReference type="GO" id="GO:0005634">
    <property type="term" value="C:nucleus"/>
    <property type="evidence" value="ECO:0007669"/>
    <property type="project" value="TreeGrafter"/>
</dbReference>
<dbReference type="SMART" id="SM00220">
    <property type="entry name" value="S_TKc"/>
    <property type="match status" value="1"/>
</dbReference>
<dbReference type="GO" id="GO:0005737">
    <property type="term" value="C:cytoplasm"/>
    <property type="evidence" value="ECO:0007669"/>
    <property type="project" value="TreeGrafter"/>
</dbReference>
<dbReference type="CDD" id="cd13996">
    <property type="entry name" value="STKc_EIF2AK"/>
    <property type="match status" value="1"/>
</dbReference>
<accession>A0A9D4LJE4</accession>
<evidence type="ECO:0000313" key="9">
    <source>
        <dbReference type="EMBL" id="KAH3859658.1"/>
    </source>
</evidence>
<organism evidence="9 10">
    <name type="scientific">Dreissena polymorpha</name>
    <name type="common">Zebra mussel</name>
    <name type="synonym">Mytilus polymorpha</name>
    <dbReference type="NCBI Taxonomy" id="45954"/>
    <lineage>
        <taxon>Eukaryota</taxon>
        <taxon>Metazoa</taxon>
        <taxon>Spiralia</taxon>
        <taxon>Lophotrochozoa</taxon>
        <taxon>Mollusca</taxon>
        <taxon>Bivalvia</taxon>
        <taxon>Autobranchia</taxon>
        <taxon>Heteroconchia</taxon>
        <taxon>Euheterodonta</taxon>
        <taxon>Imparidentia</taxon>
        <taxon>Neoheterodontei</taxon>
        <taxon>Myida</taxon>
        <taxon>Dreissenoidea</taxon>
        <taxon>Dreissenidae</taxon>
        <taxon>Dreissena</taxon>
    </lineage>
</organism>
<evidence type="ECO:0000256" key="2">
    <source>
        <dbReference type="ARBA" id="ARBA00022741"/>
    </source>
</evidence>
<evidence type="ECO:0000256" key="7">
    <source>
        <dbReference type="RuleBase" id="RU000304"/>
    </source>
</evidence>
<sequence length="295" mass="34093">MQESSVQTYTLTRYEMEFREIERLGEGGFGVVYKVQREKDKLLFAVKQINITGKDEERMLREVKALESLDHSGIVRYFDAWKEKDSYGKGSFLYIQLELCQAKTLKHWLDDTNRNKNRPSNEIVEKIEQITSALAYIHGKKITHRDLKPENIFLSAEQGNPVKVGDFGLAKIMERDSESHTAEAGTRAYFAPEQSTTHYTNKVDIYALGVIVYEMFNFIPPGSTRKYLINDAKECKFPEKMKLEHAQWCKAVRQMLSEDPDKRPTARALLGKVKLWEKLSTDIDEPRPSCCCCVF</sequence>
<feature type="binding site" evidence="6">
    <location>
        <position position="47"/>
    </location>
    <ligand>
        <name>ATP</name>
        <dbReference type="ChEBI" id="CHEBI:30616"/>
    </ligand>
</feature>
<evidence type="ECO:0000256" key="4">
    <source>
        <dbReference type="ARBA" id="ARBA00022840"/>
    </source>
</evidence>
<dbReference type="InterPro" id="IPR050339">
    <property type="entry name" value="CC_SR_Kinase"/>
</dbReference>
<dbReference type="Gene3D" id="1.10.510.10">
    <property type="entry name" value="Transferase(Phosphotransferase) domain 1"/>
    <property type="match status" value="1"/>
</dbReference>
<feature type="domain" description="Protein kinase" evidence="8">
    <location>
        <begin position="18"/>
        <end position="275"/>
    </location>
</feature>
<evidence type="ECO:0000256" key="3">
    <source>
        <dbReference type="ARBA" id="ARBA00022777"/>
    </source>
</evidence>
<comment type="caution">
    <text evidence="9">The sequence shown here is derived from an EMBL/GenBank/DDBJ whole genome shotgun (WGS) entry which is preliminary data.</text>
</comment>
<proteinExistence type="inferred from homology"/>
<keyword evidence="7" id="KW-0723">Serine/threonine-protein kinase</keyword>
<dbReference type="PROSITE" id="PS00108">
    <property type="entry name" value="PROTEIN_KINASE_ST"/>
    <property type="match status" value="1"/>
</dbReference>
<evidence type="ECO:0000259" key="8">
    <source>
        <dbReference type="PROSITE" id="PS50011"/>
    </source>
</evidence>
<dbReference type="InterPro" id="IPR000719">
    <property type="entry name" value="Prot_kinase_dom"/>
</dbReference>
<dbReference type="AlphaFoldDB" id="A0A9D4LJE4"/>
<comment type="similarity">
    <text evidence="5">Belongs to the protein kinase superfamily. Ser/Thr protein kinase family. GCN2 subfamily.</text>
</comment>
<dbReference type="OrthoDB" id="341578at2759"/>
<dbReference type="GO" id="GO:0004674">
    <property type="term" value="F:protein serine/threonine kinase activity"/>
    <property type="evidence" value="ECO:0007669"/>
    <property type="project" value="UniProtKB-KW"/>
</dbReference>
<keyword evidence="4 6" id="KW-0067">ATP-binding</keyword>
<evidence type="ECO:0000256" key="6">
    <source>
        <dbReference type="PROSITE-ProRule" id="PRU10141"/>
    </source>
</evidence>
<keyword evidence="10" id="KW-1185">Reference proteome</keyword>
<dbReference type="InterPro" id="IPR008271">
    <property type="entry name" value="Ser/Thr_kinase_AS"/>
</dbReference>
<dbReference type="InterPro" id="IPR011009">
    <property type="entry name" value="Kinase-like_dom_sf"/>
</dbReference>
<dbReference type="Gene3D" id="3.30.200.20">
    <property type="entry name" value="Phosphorylase Kinase, domain 1"/>
    <property type="match status" value="1"/>
</dbReference>
<name>A0A9D4LJE4_DREPO</name>